<proteinExistence type="predicted"/>
<evidence type="ECO:0000313" key="2">
    <source>
        <dbReference type="Proteomes" id="UP001558613"/>
    </source>
</evidence>
<dbReference type="Proteomes" id="UP001558613">
    <property type="component" value="Unassembled WGS sequence"/>
</dbReference>
<sequence>MRDFSREAVCLMEPLAPVSFLPFQGSLHGHIGSSARSIPHCQHLLWGQFRLSCPFDTWLSMVVRADPSSS</sequence>
<organism evidence="1 2">
    <name type="scientific">Cirrhinus molitorella</name>
    <name type="common">mud carp</name>
    <dbReference type="NCBI Taxonomy" id="172907"/>
    <lineage>
        <taxon>Eukaryota</taxon>
        <taxon>Metazoa</taxon>
        <taxon>Chordata</taxon>
        <taxon>Craniata</taxon>
        <taxon>Vertebrata</taxon>
        <taxon>Euteleostomi</taxon>
        <taxon>Actinopterygii</taxon>
        <taxon>Neopterygii</taxon>
        <taxon>Teleostei</taxon>
        <taxon>Ostariophysi</taxon>
        <taxon>Cypriniformes</taxon>
        <taxon>Cyprinidae</taxon>
        <taxon>Labeoninae</taxon>
        <taxon>Labeonini</taxon>
        <taxon>Cirrhinus</taxon>
    </lineage>
</organism>
<dbReference type="EMBL" id="JAYMGO010000013">
    <property type="protein sequence ID" value="KAL1262954.1"/>
    <property type="molecule type" value="Genomic_DNA"/>
</dbReference>
<reference evidence="1 2" key="1">
    <citation type="submission" date="2023-09" db="EMBL/GenBank/DDBJ databases">
        <authorList>
            <person name="Wang M."/>
        </authorList>
    </citation>
    <scope>NUCLEOTIDE SEQUENCE [LARGE SCALE GENOMIC DNA]</scope>
    <source>
        <strain evidence="1">GT-2023</strain>
        <tissue evidence="1">Liver</tissue>
    </source>
</reference>
<gene>
    <name evidence="1" type="ORF">QQF64_005693</name>
</gene>
<evidence type="ECO:0000313" key="1">
    <source>
        <dbReference type="EMBL" id="KAL1262954.1"/>
    </source>
</evidence>
<name>A0ABR3MCV9_9TELE</name>
<comment type="caution">
    <text evidence="1">The sequence shown here is derived from an EMBL/GenBank/DDBJ whole genome shotgun (WGS) entry which is preliminary data.</text>
</comment>
<accession>A0ABR3MCV9</accession>
<protein>
    <submittedName>
        <fullName evidence="1">Uncharacterized protein</fullName>
    </submittedName>
</protein>
<keyword evidence="2" id="KW-1185">Reference proteome</keyword>